<dbReference type="RefSeq" id="XP_023623351.1">
    <property type="nucleotide sequence ID" value="XM_023767583.1"/>
</dbReference>
<proteinExistence type="predicted"/>
<evidence type="ECO:0000313" key="3">
    <source>
        <dbReference type="Proteomes" id="UP000225277"/>
    </source>
</evidence>
<dbReference type="EMBL" id="FJUY01000002">
    <property type="protein sequence ID" value="CZT16458.1"/>
    <property type="molecule type" value="Genomic_DNA"/>
</dbReference>
<keyword evidence="3" id="KW-1185">Reference proteome</keyword>
<dbReference type="InterPro" id="IPR013022">
    <property type="entry name" value="Xyl_isomerase-like_TIM-brl"/>
</dbReference>
<dbReference type="InterPro" id="IPR050312">
    <property type="entry name" value="IolE/XylAMocC-like"/>
</dbReference>
<dbReference type="AlphaFoldDB" id="A0A2D3UQE1"/>
<dbReference type="Pfam" id="PF01261">
    <property type="entry name" value="AP_endonuc_2"/>
    <property type="match status" value="1"/>
</dbReference>
<organism evidence="2 3">
    <name type="scientific">Ramularia collo-cygni</name>
    <dbReference type="NCBI Taxonomy" id="112498"/>
    <lineage>
        <taxon>Eukaryota</taxon>
        <taxon>Fungi</taxon>
        <taxon>Dikarya</taxon>
        <taxon>Ascomycota</taxon>
        <taxon>Pezizomycotina</taxon>
        <taxon>Dothideomycetes</taxon>
        <taxon>Dothideomycetidae</taxon>
        <taxon>Mycosphaerellales</taxon>
        <taxon>Mycosphaerellaceae</taxon>
        <taxon>Ramularia</taxon>
    </lineage>
</organism>
<dbReference type="STRING" id="112498.A0A2D3UQE1"/>
<dbReference type="GeneID" id="35597521"/>
<dbReference type="Proteomes" id="UP000225277">
    <property type="component" value="Unassembled WGS sequence"/>
</dbReference>
<dbReference type="Gene3D" id="3.20.20.150">
    <property type="entry name" value="Divalent-metal-dependent TIM barrel enzymes"/>
    <property type="match status" value="1"/>
</dbReference>
<gene>
    <name evidence="2" type="ORF">RCC_02301</name>
</gene>
<dbReference type="PANTHER" id="PTHR12110:SF21">
    <property type="entry name" value="XYLOSE ISOMERASE-LIKE TIM BARREL DOMAIN-CONTAINING PROTEIN"/>
    <property type="match status" value="1"/>
</dbReference>
<dbReference type="SUPFAM" id="SSF51658">
    <property type="entry name" value="Xylose isomerase-like"/>
    <property type="match status" value="1"/>
</dbReference>
<reference evidence="2 3" key="1">
    <citation type="submission" date="2016-03" db="EMBL/GenBank/DDBJ databases">
        <authorList>
            <person name="Ploux O."/>
        </authorList>
    </citation>
    <scope>NUCLEOTIDE SEQUENCE [LARGE SCALE GENOMIC DNA]</scope>
    <source>
        <strain evidence="2 3">URUG2</strain>
    </source>
</reference>
<evidence type="ECO:0000313" key="2">
    <source>
        <dbReference type="EMBL" id="CZT16458.1"/>
    </source>
</evidence>
<dbReference type="PANTHER" id="PTHR12110">
    <property type="entry name" value="HYDROXYPYRUVATE ISOMERASE"/>
    <property type="match status" value="1"/>
</dbReference>
<name>A0A2D3UQE1_9PEZI</name>
<sequence>MPCRPAVCSHSLGRAWLHSLPSKLDQASHYNLSIELFYEDLYYIAKTLPGGPTPQNHLSAAHYIRQLCDERNISIICLQPFMHYDGLIDRTRHAERIEEMKNWIQMAGILGTSLIGIPSTFLPEEEVSGDVELITRDLQEVADLGAPYGVQFAYEALSWGTHVDTWEASWEIVKRVDRDNFGLCLDTYNMAGRVYADPTSPTFKTPNAESEMTASLTRLINTVDVRKIAFVQVVDAEKLTSPLLPGHEFYDPTQCARMSWSRNCRLFYGEEDRGAYLPIKAILKAILVDLGFEGYLSAEMFNRSLVDGDSGVPERHARRVWQSWEKIVEDFGVGGDGTAAAAATAAATPAVVRSGSVGRLEIEPQAPRAQL</sequence>
<protein>
    <submittedName>
        <fullName evidence="2">Related to dehydroshikimate dehydratase</fullName>
    </submittedName>
</protein>
<feature type="domain" description="Xylose isomerase-like TIM barrel" evidence="1">
    <location>
        <begin position="61"/>
        <end position="309"/>
    </location>
</feature>
<dbReference type="OrthoDB" id="5360893at2759"/>
<evidence type="ECO:0000259" key="1">
    <source>
        <dbReference type="Pfam" id="PF01261"/>
    </source>
</evidence>
<accession>A0A2D3UQE1</accession>
<dbReference type="InterPro" id="IPR036237">
    <property type="entry name" value="Xyl_isomerase-like_sf"/>
</dbReference>